<proteinExistence type="predicted"/>
<evidence type="ECO:0000256" key="1">
    <source>
        <dbReference type="SAM" id="MobiDB-lite"/>
    </source>
</evidence>
<feature type="region of interest" description="Disordered" evidence="1">
    <location>
        <begin position="301"/>
        <end position="376"/>
    </location>
</feature>
<gene>
    <name evidence="2" type="ORF">WR25_17980</name>
</gene>
<sequence length="376" mass="43104">MIDSESTEKRRRESGGKGETEKEELGVPKGLCAKVIVVWRIFVGNCPFQMPSPSRSPLARCRSAPPNGPSRHDGGDSPGRSPLRGSPLTRAILPNQQGTSPIGEQRKCAKRQTDKSDETLKDKEYNIFVKYCTDSNLQLQETREETEDGNADLESIDSDSEISDGETGFDKYLHRLKENVREKYYIPVKQIMGRVTDGEVNRALRQMHECFLADLSKDEQDIAQDLYSRHRYEKHGDDKDIDFYEGLDIWAELDLEKAMVKLIEIIRKNRGENPTGVYDEIMGNEPMLANNAFNLLDIEENEQESEDEESDTVIVESQGGTKRRKRGRRVTQKRRTQTDKEANRDRMRNAREHEKTGKLAVKENRDLKIKQKGREN</sequence>
<accession>A0A2A2LTG2</accession>
<feature type="region of interest" description="Disordered" evidence="1">
    <location>
        <begin position="1"/>
        <end position="26"/>
    </location>
</feature>
<feature type="region of interest" description="Disordered" evidence="1">
    <location>
        <begin position="51"/>
        <end position="116"/>
    </location>
</feature>
<keyword evidence="3" id="KW-1185">Reference proteome</keyword>
<evidence type="ECO:0000313" key="2">
    <source>
        <dbReference type="EMBL" id="PAV89524.1"/>
    </source>
</evidence>
<dbReference type="AlphaFoldDB" id="A0A2A2LTG2"/>
<feature type="compositionally biased region" description="Basic and acidic residues" evidence="1">
    <location>
        <begin position="104"/>
        <end position="116"/>
    </location>
</feature>
<feature type="region of interest" description="Disordered" evidence="1">
    <location>
        <begin position="141"/>
        <end position="161"/>
    </location>
</feature>
<reference evidence="2 3" key="1">
    <citation type="journal article" date="2017" name="Curr. Biol.">
        <title>Genome architecture and evolution of a unichromosomal asexual nematode.</title>
        <authorList>
            <person name="Fradin H."/>
            <person name="Zegar C."/>
            <person name="Gutwein M."/>
            <person name="Lucas J."/>
            <person name="Kovtun M."/>
            <person name="Corcoran D."/>
            <person name="Baugh L.R."/>
            <person name="Kiontke K."/>
            <person name="Gunsalus K."/>
            <person name="Fitch D.H."/>
            <person name="Piano F."/>
        </authorList>
    </citation>
    <scope>NUCLEOTIDE SEQUENCE [LARGE SCALE GENOMIC DNA]</scope>
    <source>
        <strain evidence="2">PF1309</strain>
    </source>
</reference>
<feature type="compositionally biased region" description="Acidic residues" evidence="1">
    <location>
        <begin position="144"/>
        <end position="161"/>
    </location>
</feature>
<dbReference type="Proteomes" id="UP000218231">
    <property type="component" value="Unassembled WGS sequence"/>
</dbReference>
<comment type="caution">
    <text evidence="2">The sequence shown here is derived from an EMBL/GenBank/DDBJ whole genome shotgun (WGS) entry which is preliminary data.</text>
</comment>
<name>A0A2A2LTG2_9BILA</name>
<dbReference type="EMBL" id="LIAE01006445">
    <property type="protein sequence ID" value="PAV89524.1"/>
    <property type="molecule type" value="Genomic_DNA"/>
</dbReference>
<organism evidence="2 3">
    <name type="scientific">Diploscapter pachys</name>
    <dbReference type="NCBI Taxonomy" id="2018661"/>
    <lineage>
        <taxon>Eukaryota</taxon>
        <taxon>Metazoa</taxon>
        <taxon>Ecdysozoa</taxon>
        <taxon>Nematoda</taxon>
        <taxon>Chromadorea</taxon>
        <taxon>Rhabditida</taxon>
        <taxon>Rhabditina</taxon>
        <taxon>Rhabditomorpha</taxon>
        <taxon>Rhabditoidea</taxon>
        <taxon>Rhabditidae</taxon>
        <taxon>Diploscapter</taxon>
    </lineage>
</organism>
<evidence type="ECO:0000313" key="3">
    <source>
        <dbReference type="Proteomes" id="UP000218231"/>
    </source>
</evidence>
<protein>
    <submittedName>
        <fullName evidence="2">Uncharacterized protein</fullName>
    </submittedName>
</protein>
<feature type="compositionally biased region" description="Acidic residues" evidence="1">
    <location>
        <begin position="301"/>
        <end position="311"/>
    </location>
</feature>
<feature type="compositionally biased region" description="Basic residues" evidence="1">
    <location>
        <begin position="321"/>
        <end position="335"/>
    </location>
</feature>
<feature type="compositionally biased region" description="Basic and acidic residues" evidence="1">
    <location>
        <begin position="336"/>
        <end position="376"/>
    </location>
</feature>